<dbReference type="EMBL" id="CP015519">
    <property type="protein sequence ID" value="APG27899.1"/>
    <property type="molecule type" value="Genomic_DNA"/>
</dbReference>
<dbReference type="PANTHER" id="PTHR11820:SF7">
    <property type="entry name" value="ACYLPYRUVASE FAHD1, MITOCHONDRIAL"/>
    <property type="match status" value="1"/>
</dbReference>
<gene>
    <name evidence="3" type="ORF">A7E78_08660</name>
</gene>
<dbReference type="InterPro" id="IPR036663">
    <property type="entry name" value="Fumarylacetoacetase_C_sf"/>
</dbReference>
<name>A0A1L3GPN7_9BACT</name>
<dbReference type="RefSeq" id="WP_072283862.1">
    <property type="nucleotide sequence ID" value="NZ_CP015519.1"/>
</dbReference>
<evidence type="ECO:0000313" key="3">
    <source>
        <dbReference type="EMBL" id="APG27899.1"/>
    </source>
</evidence>
<reference evidence="3 4" key="1">
    <citation type="journal article" date="2017" name="Genome Announc.">
        <title>Complete Genome Sequences of Two Acetylene-Fermenting Pelobacter acetylenicus Strains.</title>
        <authorList>
            <person name="Sutton J.M."/>
            <person name="Baesman S.M."/>
            <person name="Fierst J.L."/>
            <person name="Poret-Peterson A.T."/>
            <person name="Oremland R.S."/>
            <person name="Dunlap D.S."/>
            <person name="Akob D.M."/>
        </authorList>
    </citation>
    <scope>NUCLEOTIDE SEQUENCE [LARGE SCALE GENOMIC DNA]</scope>
    <source>
        <strain evidence="3 4">SFB93</strain>
    </source>
</reference>
<dbReference type="NCBIfam" id="NF007967">
    <property type="entry name" value="PRK10691.1"/>
    <property type="match status" value="1"/>
</dbReference>
<evidence type="ECO:0000259" key="2">
    <source>
        <dbReference type="Pfam" id="PF01557"/>
    </source>
</evidence>
<keyword evidence="4" id="KW-1185">Reference proteome</keyword>
<dbReference type="Proteomes" id="UP000182517">
    <property type="component" value="Chromosome"/>
</dbReference>
<dbReference type="AlphaFoldDB" id="A0A1L3GPN7"/>
<dbReference type="Gene3D" id="3.90.850.10">
    <property type="entry name" value="Fumarylacetoacetase-like, C-terminal domain"/>
    <property type="match status" value="1"/>
</dbReference>
<dbReference type="Pfam" id="PF01557">
    <property type="entry name" value="FAA_hydrolase"/>
    <property type="match status" value="1"/>
</dbReference>
<accession>A0A1L3GPN7</accession>
<organism evidence="3 4">
    <name type="scientific">Syntrophotalea acetylenivorans</name>
    <dbReference type="NCBI Taxonomy" id="1842532"/>
    <lineage>
        <taxon>Bacteria</taxon>
        <taxon>Pseudomonadati</taxon>
        <taxon>Thermodesulfobacteriota</taxon>
        <taxon>Desulfuromonadia</taxon>
        <taxon>Desulfuromonadales</taxon>
        <taxon>Syntrophotaleaceae</taxon>
        <taxon>Syntrophotalea</taxon>
    </lineage>
</organism>
<dbReference type="OrthoDB" id="5197601at2"/>
<proteinExistence type="predicted"/>
<dbReference type="PANTHER" id="PTHR11820">
    <property type="entry name" value="ACYLPYRUVASE"/>
    <property type="match status" value="1"/>
</dbReference>
<evidence type="ECO:0000313" key="4">
    <source>
        <dbReference type="Proteomes" id="UP000182517"/>
    </source>
</evidence>
<sequence length="218" mass="23548">MHRVLLLGSQKTYRVGKILCVTRNYRAHAAELNNEPPEQPVFFLKPSSSIIGQGETAVIPPCSQNCQHEVELAVLIGKWGKNIPPETAISHVAGYGIAIDLTLRDLQQDLKAKGLPWSMAKGFDTSCPLTDFLPASQVPDPQALDLSLYVNDELRQQGNSSEMIHSIPNLISAASALFSLEEGDILLTGTPAGVGRLISGDLLKAQISQIGTLTINIR</sequence>
<keyword evidence="1" id="KW-0479">Metal-binding</keyword>
<dbReference type="GO" id="GO:0018773">
    <property type="term" value="F:acetylpyruvate hydrolase activity"/>
    <property type="evidence" value="ECO:0007669"/>
    <property type="project" value="TreeGrafter"/>
</dbReference>
<dbReference type="InterPro" id="IPR011234">
    <property type="entry name" value="Fumarylacetoacetase-like_C"/>
</dbReference>
<dbReference type="GO" id="GO:0046872">
    <property type="term" value="F:metal ion binding"/>
    <property type="evidence" value="ECO:0007669"/>
    <property type="project" value="UniProtKB-KW"/>
</dbReference>
<dbReference type="STRING" id="1842532.A7E78_08660"/>
<dbReference type="KEGG" id="pef:A7E78_08660"/>
<dbReference type="SUPFAM" id="SSF56529">
    <property type="entry name" value="FAH"/>
    <property type="match status" value="1"/>
</dbReference>
<protein>
    <submittedName>
        <fullName evidence="3">Acylpyruvase</fullName>
    </submittedName>
</protein>
<feature type="domain" description="Fumarylacetoacetase-like C-terminal" evidence="2">
    <location>
        <begin position="17"/>
        <end position="216"/>
    </location>
</feature>
<evidence type="ECO:0000256" key="1">
    <source>
        <dbReference type="ARBA" id="ARBA00022723"/>
    </source>
</evidence>